<evidence type="ECO:0000313" key="2">
    <source>
        <dbReference type="EMBL" id="CAF4858127.1"/>
    </source>
</evidence>
<feature type="region of interest" description="Disordered" evidence="1">
    <location>
        <begin position="50"/>
        <end position="89"/>
    </location>
</feature>
<dbReference type="EMBL" id="CAJOBZ010000018">
    <property type="protein sequence ID" value="CAF4858127.1"/>
    <property type="molecule type" value="Genomic_DNA"/>
</dbReference>
<accession>A0A821SG56</accession>
<gene>
    <name evidence="2" type="ORF">PMACD_LOCUS7673</name>
</gene>
<protein>
    <submittedName>
        <fullName evidence="2">Uncharacterized protein</fullName>
    </submittedName>
</protein>
<reference evidence="2" key="1">
    <citation type="submission" date="2021-02" db="EMBL/GenBank/DDBJ databases">
        <authorList>
            <person name="Steward A R."/>
        </authorList>
    </citation>
    <scope>NUCLEOTIDE SEQUENCE</scope>
</reference>
<dbReference type="AlphaFoldDB" id="A0A821SG56"/>
<dbReference type="Proteomes" id="UP000663880">
    <property type="component" value="Unassembled WGS sequence"/>
</dbReference>
<sequence length="112" mass="11940">MADGAKSSYKIDRRRRVCGECRRAAGLVHRPARRSRRACAAGAAEFGVSRAPAAASSVSPRHAAPATPLARAWPARRPPSPPKAGRVKPCRADIHSTHRDCEFAAMLSGDSL</sequence>
<proteinExistence type="predicted"/>
<evidence type="ECO:0000256" key="1">
    <source>
        <dbReference type="SAM" id="MobiDB-lite"/>
    </source>
</evidence>
<evidence type="ECO:0000313" key="3">
    <source>
        <dbReference type="Proteomes" id="UP000663880"/>
    </source>
</evidence>
<feature type="compositionally biased region" description="Low complexity" evidence="1">
    <location>
        <begin position="50"/>
        <end position="75"/>
    </location>
</feature>
<keyword evidence="3" id="KW-1185">Reference proteome</keyword>
<organism evidence="2 3">
    <name type="scientific">Pieris macdunnoughi</name>
    <dbReference type="NCBI Taxonomy" id="345717"/>
    <lineage>
        <taxon>Eukaryota</taxon>
        <taxon>Metazoa</taxon>
        <taxon>Ecdysozoa</taxon>
        <taxon>Arthropoda</taxon>
        <taxon>Hexapoda</taxon>
        <taxon>Insecta</taxon>
        <taxon>Pterygota</taxon>
        <taxon>Neoptera</taxon>
        <taxon>Endopterygota</taxon>
        <taxon>Lepidoptera</taxon>
        <taxon>Glossata</taxon>
        <taxon>Ditrysia</taxon>
        <taxon>Papilionoidea</taxon>
        <taxon>Pieridae</taxon>
        <taxon>Pierinae</taxon>
        <taxon>Pieris</taxon>
    </lineage>
</organism>
<name>A0A821SG56_9NEOP</name>
<comment type="caution">
    <text evidence="2">The sequence shown here is derived from an EMBL/GenBank/DDBJ whole genome shotgun (WGS) entry which is preliminary data.</text>
</comment>